<sequence length="68" mass="7918">MLSQMRKYLNVLEVNMSAKTYDEVDYSKVPSQALRKHVKAFYKNDKERYEDYKNKLVKGEAKANAGAI</sequence>
<feature type="domain" description="DUF2828" evidence="1">
    <location>
        <begin position="1"/>
        <end position="67"/>
    </location>
</feature>
<dbReference type="EMBL" id="JANLCJ010000044">
    <property type="protein sequence ID" value="MCS5736516.1"/>
    <property type="molecule type" value="Genomic_DNA"/>
</dbReference>
<evidence type="ECO:0000313" key="2">
    <source>
        <dbReference type="EMBL" id="MCS5736516.1"/>
    </source>
</evidence>
<dbReference type="Proteomes" id="UP001165586">
    <property type="component" value="Unassembled WGS sequence"/>
</dbReference>
<dbReference type="RefSeq" id="WP_259542541.1">
    <property type="nucleotide sequence ID" value="NZ_JANLCJ010000044.1"/>
</dbReference>
<evidence type="ECO:0000313" key="3">
    <source>
        <dbReference type="Proteomes" id="UP001165586"/>
    </source>
</evidence>
<evidence type="ECO:0000259" key="1">
    <source>
        <dbReference type="Pfam" id="PF11443"/>
    </source>
</evidence>
<accession>A0ABT2H991</accession>
<comment type="caution">
    <text evidence="2">The sequence shown here is derived from an EMBL/GenBank/DDBJ whole genome shotgun (WGS) entry which is preliminary data.</text>
</comment>
<proteinExistence type="predicted"/>
<organism evidence="2 3">
    <name type="scientific">Herbiconiux daphne</name>
    <dbReference type="NCBI Taxonomy" id="2970914"/>
    <lineage>
        <taxon>Bacteria</taxon>
        <taxon>Bacillati</taxon>
        <taxon>Actinomycetota</taxon>
        <taxon>Actinomycetes</taxon>
        <taxon>Micrococcales</taxon>
        <taxon>Microbacteriaceae</taxon>
        <taxon>Herbiconiux</taxon>
    </lineage>
</organism>
<name>A0ABT2H991_9MICO</name>
<dbReference type="InterPro" id="IPR058580">
    <property type="entry name" value="DUF2828"/>
</dbReference>
<dbReference type="Pfam" id="PF11443">
    <property type="entry name" value="DUF2828"/>
    <property type="match status" value="1"/>
</dbReference>
<gene>
    <name evidence="2" type="ORF">N1032_22550</name>
</gene>
<reference evidence="2" key="1">
    <citation type="submission" date="2022-08" db="EMBL/GenBank/DDBJ databases">
        <authorList>
            <person name="Deng Y."/>
            <person name="Han X.-F."/>
            <person name="Zhang Y.-Q."/>
        </authorList>
    </citation>
    <scope>NUCLEOTIDE SEQUENCE</scope>
    <source>
        <strain evidence="2">CPCC 203386</strain>
    </source>
</reference>
<protein>
    <submittedName>
        <fullName evidence="2">DUF2828 domain-containing protein</fullName>
    </submittedName>
</protein>
<keyword evidence="3" id="KW-1185">Reference proteome</keyword>